<evidence type="ECO:0000313" key="9">
    <source>
        <dbReference type="Proteomes" id="UP001149140"/>
    </source>
</evidence>
<keyword evidence="9" id="KW-1185">Reference proteome</keyword>
<dbReference type="EMBL" id="JAPDOD010000003">
    <property type="protein sequence ID" value="MDA0159911.1"/>
    <property type="molecule type" value="Genomic_DNA"/>
</dbReference>
<evidence type="ECO:0000259" key="5">
    <source>
        <dbReference type="Pfam" id="PF04539"/>
    </source>
</evidence>
<dbReference type="SUPFAM" id="SSF88659">
    <property type="entry name" value="Sigma3 and sigma4 domains of RNA polymerase sigma factors"/>
    <property type="match status" value="2"/>
</dbReference>
<dbReference type="PANTHER" id="PTHR30385">
    <property type="entry name" value="SIGMA FACTOR F FLAGELLAR"/>
    <property type="match status" value="1"/>
</dbReference>
<dbReference type="InterPro" id="IPR014284">
    <property type="entry name" value="RNA_pol_sigma-70_dom"/>
</dbReference>
<evidence type="ECO:0000259" key="6">
    <source>
        <dbReference type="Pfam" id="PF04542"/>
    </source>
</evidence>
<dbReference type="InterPro" id="IPR007627">
    <property type="entry name" value="RNA_pol_sigma70_r2"/>
</dbReference>
<gene>
    <name evidence="8" type="ORF">OM076_06540</name>
</gene>
<dbReference type="PRINTS" id="PR00046">
    <property type="entry name" value="SIGMA70FCT"/>
</dbReference>
<dbReference type="InterPro" id="IPR013324">
    <property type="entry name" value="RNA_pol_sigma_r3/r4-like"/>
</dbReference>
<evidence type="ECO:0000256" key="1">
    <source>
        <dbReference type="ARBA" id="ARBA00023015"/>
    </source>
</evidence>
<dbReference type="InterPro" id="IPR007624">
    <property type="entry name" value="RNA_pol_sigma70_r3"/>
</dbReference>
<dbReference type="Pfam" id="PF04539">
    <property type="entry name" value="Sigma70_r3"/>
    <property type="match status" value="1"/>
</dbReference>
<dbReference type="InterPro" id="IPR000943">
    <property type="entry name" value="RNA_pol_sigma70"/>
</dbReference>
<feature type="domain" description="RNA polymerase sigma-70 region 3" evidence="5">
    <location>
        <begin position="99"/>
        <end position="151"/>
    </location>
</feature>
<dbReference type="GO" id="GO:0016987">
    <property type="term" value="F:sigma factor activity"/>
    <property type="evidence" value="ECO:0007669"/>
    <property type="project" value="UniProtKB-KW"/>
</dbReference>
<dbReference type="Pfam" id="PF04545">
    <property type="entry name" value="Sigma70_r4"/>
    <property type="match status" value="1"/>
</dbReference>
<evidence type="ECO:0000256" key="2">
    <source>
        <dbReference type="ARBA" id="ARBA00023082"/>
    </source>
</evidence>
<dbReference type="Pfam" id="PF04542">
    <property type="entry name" value="Sigma70_r2"/>
    <property type="match status" value="1"/>
</dbReference>
<reference evidence="8" key="1">
    <citation type="submission" date="2022-10" db="EMBL/GenBank/DDBJ databases">
        <title>The WGS of Solirubrobacter ginsenosidimutans DSM 21036.</title>
        <authorList>
            <person name="Jiang Z."/>
        </authorList>
    </citation>
    <scope>NUCLEOTIDE SEQUENCE</scope>
    <source>
        <strain evidence="8">DSM 21036</strain>
    </source>
</reference>
<keyword evidence="4" id="KW-0804">Transcription</keyword>
<dbReference type="InterPro" id="IPR036388">
    <property type="entry name" value="WH-like_DNA-bd_sf"/>
</dbReference>
<dbReference type="SUPFAM" id="SSF88946">
    <property type="entry name" value="Sigma2 domain of RNA polymerase sigma factors"/>
    <property type="match status" value="1"/>
</dbReference>
<comment type="caution">
    <text evidence="8">The sequence shown here is derived from an EMBL/GenBank/DDBJ whole genome shotgun (WGS) entry which is preliminary data.</text>
</comment>
<dbReference type="GO" id="GO:0003677">
    <property type="term" value="F:DNA binding"/>
    <property type="evidence" value="ECO:0007669"/>
    <property type="project" value="UniProtKB-KW"/>
</dbReference>
<evidence type="ECO:0000313" key="8">
    <source>
        <dbReference type="EMBL" id="MDA0159911.1"/>
    </source>
</evidence>
<dbReference type="InterPro" id="IPR007630">
    <property type="entry name" value="RNA_pol_sigma70_r4"/>
</dbReference>
<accession>A0A9X3MQF7</accession>
<feature type="domain" description="RNA polymerase sigma-70 region 2" evidence="6">
    <location>
        <begin position="16"/>
        <end position="85"/>
    </location>
</feature>
<proteinExistence type="predicted"/>
<evidence type="ECO:0000256" key="3">
    <source>
        <dbReference type="ARBA" id="ARBA00023125"/>
    </source>
</evidence>
<keyword evidence="1" id="KW-0805">Transcription regulation</keyword>
<evidence type="ECO:0000259" key="7">
    <source>
        <dbReference type="Pfam" id="PF04545"/>
    </source>
</evidence>
<keyword evidence="2" id="KW-0731">Sigma factor</keyword>
<dbReference type="GO" id="GO:0006352">
    <property type="term" value="P:DNA-templated transcription initiation"/>
    <property type="evidence" value="ECO:0007669"/>
    <property type="project" value="InterPro"/>
</dbReference>
<dbReference type="Proteomes" id="UP001149140">
    <property type="component" value="Unassembled WGS sequence"/>
</dbReference>
<evidence type="ECO:0000256" key="4">
    <source>
        <dbReference type="ARBA" id="ARBA00023163"/>
    </source>
</evidence>
<keyword evidence="3" id="KW-0238">DNA-binding</keyword>
<dbReference type="Gene3D" id="1.10.10.10">
    <property type="entry name" value="Winged helix-like DNA-binding domain superfamily/Winged helix DNA-binding domain"/>
    <property type="match status" value="2"/>
</dbReference>
<protein>
    <submittedName>
        <fullName evidence="8">Sigma-70 family RNA polymerase sigma factor</fullName>
    </submittedName>
</protein>
<feature type="domain" description="RNA polymerase sigma-70 region 4" evidence="7">
    <location>
        <begin position="181"/>
        <end position="227"/>
    </location>
</feature>
<sequence length="242" mass="27230">MSERQRAGDAQAREALIERYLPLARKLALRYRHSPEPLDDLIQVASLGLVKATDRWDPNRGFAFSTYAAPTILGELRRYFRDRTWAVRPPRELAELAFAIERARERLTAGLGREPTAADFATHLDRPRSEIVEALRVGHAHWAMSLEAQVSDELPAVAEFVTEADHGYDEVEGLAVFDWLLAPLAPLAREVLRLRFDAGLRQSEIARRVGYSQVHVSRILRSALTTLAAHVHATDFGYELVG</sequence>
<dbReference type="PANTHER" id="PTHR30385:SF4">
    <property type="entry name" value="RNA POLYMERASE SIGMA-E FACTOR"/>
    <property type="match status" value="1"/>
</dbReference>
<dbReference type="InterPro" id="IPR013325">
    <property type="entry name" value="RNA_pol_sigma_r2"/>
</dbReference>
<name>A0A9X3MQF7_9ACTN</name>
<organism evidence="8 9">
    <name type="scientific">Solirubrobacter ginsenosidimutans</name>
    <dbReference type="NCBI Taxonomy" id="490573"/>
    <lineage>
        <taxon>Bacteria</taxon>
        <taxon>Bacillati</taxon>
        <taxon>Actinomycetota</taxon>
        <taxon>Thermoleophilia</taxon>
        <taxon>Solirubrobacterales</taxon>
        <taxon>Solirubrobacteraceae</taxon>
        <taxon>Solirubrobacter</taxon>
    </lineage>
</organism>
<dbReference type="AlphaFoldDB" id="A0A9X3MQF7"/>
<dbReference type="NCBIfam" id="TIGR02937">
    <property type="entry name" value="sigma70-ECF"/>
    <property type="match status" value="1"/>
</dbReference>
<dbReference type="RefSeq" id="WP_270038674.1">
    <property type="nucleotide sequence ID" value="NZ_JAPDOD010000003.1"/>
</dbReference>
<dbReference type="Gene3D" id="1.20.120.1810">
    <property type="match status" value="1"/>
</dbReference>